<keyword evidence="5" id="KW-1185">Reference proteome</keyword>
<dbReference type="EMBL" id="CABPSP010000017">
    <property type="protein sequence ID" value="VVE73852.1"/>
    <property type="molecule type" value="Genomic_DNA"/>
</dbReference>
<organism evidence="4 5">
    <name type="scientific">Pandoraea anapnoica</name>
    <dbReference type="NCBI Taxonomy" id="2508301"/>
    <lineage>
        <taxon>Bacteria</taxon>
        <taxon>Pseudomonadati</taxon>
        <taxon>Pseudomonadota</taxon>
        <taxon>Betaproteobacteria</taxon>
        <taxon>Burkholderiales</taxon>
        <taxon>Burkholderiaceae</taxon>
        <taxon>Pandoraea</taxon>
    </lineage>
</organism>
<dbReference type="Gene3D" id="2.40.170.20">
    <property type="entry name" value="TonB-dependent receptor, beta-barrel domain"/>
    <property type="match status" value="1"/>
</dbReference>
<dbReference type="AlphaFoldDB" id="A0A5E5AM28"/>
<evidence type="ECO:0000256" key="1">
    <source>
        <dbReference type="ARBA" id="ARBA00004442"/>
    </source>
</evidence>
<evidence type="ECO:0000256" key="2">
    <source>
        <dbReference type="ARBA" id="ARBA00023136"/>
    </source>
</evidence>
<evidence type="ECO:0000256" key="3">
    <source>
        <dbReference type="ARBA" id="ARBA00023237"/>
    </source>
</evidence>
<dbReference type="SUPFAM" id="SSF56935">
    <property type="entry name" value="Porins"/>
    <property type="match status" value="1"/>
</dbReference>
<comment type="subcellular location">
    <subcellularLocation>
        <location evidence="1">Cell outer membrane</location>
    </subcellularLocation>
</comment>
<sequence length="110" mass="11939">MVRGIQQANGQITDAWNVFAGYTFNTTKYLADATSQGQSFADFAPRHLFRLWTNYELPFDGRRWGVGAGLIGLPTASAQVPAQATQVAVQNVCRQTSANAVLRGTYQLAG</sequence>
<dbReference type="InterPro" id="IPR036942">
    <property type="entry name" value="Beta-barrel_TonB_sf"/>
</dbReference>
<evidence type="ECO:0000313" key="5">
    <source>
        <dbReference type="Proteomes" id="UP000383122"/>
    </source>
</evidence>
<reference evidence="4 5" key="1">
    <citation type="submission" date="2019-08" db="EMBL/GenBank/DDBJ databases">
        <authorList>
            <person name="Peeters C."/>
        </authorList>
    </citation>
    <scope>NUCLEOTIDE SEQUENCE [LARGE SCALE GENOMIC DNA]</scope>
    <source>
        <strain evidence="4 5">LMG 31117</strain>
    </source>
</reference>
<accession>A0A5E5AM28</accession>
<keyword evidence="2" id="KW-0472">Membrane</keyword>
<name>A0A5E5AM28_9BURK</name>
<keyword evidence="3" id="KW-0998">Cell outer membrane</keyword>
<dbReference type="GO" id="GO:0009279">
    <property type="term" value="C:cell outer membrane"/>
    <property type="evidence" value="ECO:0007669"/>
    <property type="project" value="UniProtKB-SubCell"/>
</dbReference>
<proteinExistence type="predicted"/>
<protein>
    <submittedName>
        <fullName evidence="4">TonB-dependent siderophore receptor</fullName>
    </submittedName>
</protein>
<gene>
    <name evidence="4" type="ORF">PAN31117_04802</name>
</gene>
<keyword evidence="4" id="KW-0675">Receptor</keyword>
<evidence type="ECO:0000313" key="4">
    <source>
        <dbReference type="EMBL" id="VVE73852.1"/>
    </source>
</evidence>
<dbReference type="Proteomes" id="UP000383122">
    <property type="component" value="Unassembled WGS sequence"/>
</dbReference>